<proteinExistence type="predicted"/>
<feature type="region of interest" description="Disordered" evidence="1">
    <location>
        <begin position="604"/>
        <end position="638"/>
    </location>
</feature>
<feature type="compositionally biased region" description="Basic and acidic residues" evidence="1">
    <location>
        <begin position="448"/>
        <end position="468"/>
    </location>
</feature>
<organism evidence="2 3">
    <name type="scientific">Vombatus ursinus</name>
    <name type="common">Common wombat</name>
    <dbReference type="NCBI Taxonomy" id="29139"/>
    <lineage>
        <taxon>Eukaryota</taxon>
        <taxon>Metazoa</taxon>
        <taxon>Chordata</taxon>
        <taxon>Craniata</taxon>
        <taxon>Vertebrata</taxon>
        <taxon>Euteleostomi</taxon>
        <taxon>Mammalia</taxon>
        <taxon>Metatheria</taxon>
        <taxon>Diprotodontia</taxon>
        <taxon>Vombatidae</taxon>
        <taxon>Vombatus</taxon>
    </lineage>
</organism>
<feature type="region of interest" description="Disordered" evidence="1">
    <location>
        <begin position="85"/>
        <end position="154"/>
    </location>
</feature>
<feature type="region of interest" description="Disordered" evidence="1">
    <location>
        <begin position="437"/>
        <end position="539"/>
    </location>
</feature>
<protein>
    <recommendedName>
        <fullName evidence="4">KIAA0753</fullName>
    </recommendedName>
</protein>
<dbReference type="GO" id="GO:0007099">
    <property type="term" value="P:centriole replication"/>
    <property type="evidence" value="ECO:0007669"/>
    <property type="project" value="InterPro"/>
</dbReference>
<gene>
    <name evidence="2" type="primary">KIAA0753</name>
</gene>
<feature type="compositionally biased region" description="Basic and acidic residues" evidence="1">
    <location>
        <begin position="100"/>
        <end position="109"/>
    </location>
</feature>
<dbReference type="AlphaFoldDB" id="A0A4X2M7L3"/>
<dbReference type="GO" id="GO:0034451">
    <property type="term" value="C:centriolar satellite"/>
    <property type="evidence" value="ECO:0007669"/>
    <property type="project" value="TreeGrafter"/>
</dbReference>
<reference evidence="3" key="1">
    <citation type="submission" date="2018-12" db="EMBL/GenBank/DDBJ databases">
        <authorList>
            <person name="Yazar S."/>
        </authorList>
    </citation>
    <scope>NUCLEOTIDE SEQUENCE [LARGE SCALE GENOMIC DNA]</scope>
</reference>
<feature type="region of interest" description="Disordered" evidence="1">
    <location>
        <begin position="671"/>
        <end position="702"/>
    </location>
</feature>
<dbReference type="Ensembl" id="ENSVURT00010036750.1">
    <property type="protein sequence ID" value="ENSVURP00010032273.1"/>
    <property type="gene ID" value="ENSVURG00010024634.1"/>
</dbReference>
<dbReference type="OMA" id="LERPWNG"/>
<sequence>MGPSNLPTQLQFNRNVPSLPDNLAIRYSGPRPIVIEKLRPPDRASAPGLLEDPYHRASIPFSFVSEEKLSLAVHLAKRDVKKKQLQELVMGQGPAKGSRSRTEPTEKPRGPFPGRQRTSQVETAGTRAKVYLTRDPGCRSPPTRDPGPQPYAPKVVPSQSVLELRRLQKEMSACLQRIEGMATKDRLEEGLDPDEAERSRVRRQEQAVRTARTLYVLQQQVKEIQEELDRLSPHRIKHTKKSRAMSRLAAAQRGAIRALQMFVNQFTDSTGQAVSERYRELGNLIRQLSICSARLDTDPSVPVVVLDLLQQIEELDSLLERKQSLRKTKKRFPGVQSQSPLSFPVALERSFSTSPVRERKRLVAKEKLPQEGRRPVVRKLLEDEHPSFALSPLRQMSGRPEEDFASDQSVAFKTGPASTKVEAVKKRLPTAAGTLRRRGAETAGKAEQGFHKAERLRPHQAQAKDHRFQRTTVSFRLKRNQPPAKDCRAPWIPPNPTSPPATPKCIAWGKGSASPKDAKREPSPQQEAVEEEGAHTDPMEHEALRLAWLDAESARRLKELADIQRLSTSTAKLADKVEKAVLERLKPLLDQVKEADAPLRDHFSVDRAAAQAPEKALPRRELPDSALGSQPEAEDNPHLWTMMQRMEEIEQYQEAVRQRFSQMVYADLGFGTTRGRSNGEGPAVDERPRPPHPIQLTKRAASREPEVNILLEKPLDEKYFDESVDMEERGEKRAPLGPVSSAAPQQPEGGILLSVPREMLRNLSDYQDSYQQYLRTISHESIGTFNPWIIVESLAEELVEEALEDVAAELQDVCEDYAEAVFTSEFLEPSK</sequence>
<reference evidence="2" key="3">
    <citation type="submission" date="2025-09" db="UniProtKB">
        <authorList>
            <consortium name="Ensembl"/>
        </authorList>
    </citation>
    <scope>IDENTIFICATION</scope>
</reference>
<dbReference type="GeneTree" id="ENSGT00390000009714"/>
<dbReference type="PANTHER" id="PTHR15732:SF4">
    <property type="entry name" value="PROTEIN MOONRAKER"/>
    <property type="match status" value="1"/>
</dbReference>
<feature type="region of interest" description="Disordered" evidence="1">
    <location>
        <begin position="727"/>
        <end position="748"/>
    </location>
</feature>
<dbReference type="Proteomes" id="UP000314987">
    <property type="component" value="Unassembled WGS sequence"/>
</dbReference>
<evidence type="ECO:0000256" key="1">
    <source>
        <dbReference type="SAM" id="MobiDB-lite"/>
    </source>
</evidence>
<dbReference type="Pfam" id="PF15718">
    <property type="entry name" value="MNR"/>
    <property type="match status" value="2"/>
</dbReference>
<keyword evidence="3" id="KW-1185">Reference proteome</keyword>
<evidence type="ECO:0000313" key="2">
    <source>
        <dbReference type="Ensembl" id="ENSVURP00010032273.1"/>
    </source>
</evidence>
<dbReference type="GO" id="GO:0071539">
    <property type="term" value="P:protein localization to centrosome"/>
    <property type="evidence" value="ECO:0007669"/>
    <property type="project" value="TreeGrafter"/>
</dbReference>
<evidence type="ECO:0000313" key="3">
    <source>
        <dbReference type="Proteomes" id="UP000314987"/>
    </source>
</evidence>
<name>A0A4X2M7L3_VOMUR</name>
<feature type="compositionally biased region" description="Pro residues" evidence="1">
    <location>
        <begin position="491"/>
        <end position="502"/>
    </location>
</feature>
<accession>A0A4X2M7L3</accession>
<dbReference type="STRING" id="29139.ENSVURP00010032273"/>
<evidence type="ECO:0008006" key="4">
    <source>
        <dbReference type="Google" id="ProtNLM"/>
    </source>
</evidence>
<dbReference type="PANTHER" id="PTHR15732">
    <property type="entry name" value="PROTEIN MOONRAKER"/>
    <property type="match status" value="1"/>
</dbReference>
<dbReference type="InterPro" id="IPR031447">
    <property type="entry name" value="MNR"/>
</dbReference>
<reference evidence="2" key="2">
    <citation type="submission" date="2025-08" db="UniProtKB">
        <authorList>
            <consortium name="Ensembl"/>
        </authorList>
    </citation>
    <scope>IDENTIFICATION</scope>
</reference>